<dbReference type="EMBL" id="VAHF01000004">
    <property type="protein sequence ID" value="TXG64123.1"/>
    <property type="molecule type" value="Genomic_DNA"/>
</dbReference>
<dbReference type="GO" id="GO:0005634">
    <property type="term" value="C:nucleus"/>
    <property type="evidence" value="ECO:0007669"/>
    <property type="project" value="TreeGrafter"/>
</dbReference>
<dbReference type="SUPFAM" id="SSF100879">
    <property type="entry name" value="Lesion bypass DNA polymerase (Y-family), little finger domain"/>
    <property type="match status" value="1"/>
</dbReference>
<reference evidence="3" key="1">
    <citation type="journal article" date="2019" name="Gigascience">
        <title>De novo genome assembly of the endangered Acer yangbiense, a plant species with extremely small populations endemic to Yunnan Province, China.</title>
        <authorList>
            <person name="Yang J."/>
            <person name="Wariss H.M."/>
            <person name="Tao L."/>
            <person name="Zhang R."/>
            <person name="Yun Q."/>
            <person name="Hollingsworth P."/>
            <person name="Dao Z."/>
            <person name="Luo G."/>
            <person name="Guo H."/>
            <person name="Ma Y."/>
            <person name="Sun W."/>
        </authorList>
    </citation>
    <scope>NUCLEOTIDE SEQUENCE [LARGE SCALE GENOMIC DNA]</scope>
    <source>
        <strain evidence="3">cv. Malutang</strain>
    </source>
</reference>
<protein>
    <recommendedName>
        <fullName evidence="1">UmuC domain-containing protein</fullName>
    </recommendedName>
</protein>
<proteinExistence type="predicted"/>
<dbReference type="InterPro" id="IPR043128">
    <property type="entry name" value="Rev_trsase/Diguanyl_cyclase"/>
</dbReference>
<dbReference type="GO" id="GO:0003887">
    <property type="term" value="F:DNA-directed DNA polymerase activity"/>
    <property type="evidence" value="ECO:0007669"/>
    <property type="project" value="TreeGrafter"/>
</dbReference>
<comment type="caution">
    <text evidence="2">The sequence shown here is derived from an EMBL/GenBank/DDBJ whole genome shotgun (WGS) entry which is preliminary data.</text>
</comment>
<dbReference type="AlphaFoldDB" id="A0A5C7I3L4"/>
<dbReference type="InterPro" id="IPR050116">
    <property type="entry name" value="DNA_polymerase-Y"/>
</dbReference>
<dbReference type="GO" id="GO:0006281">
    <property type="term" value="P:DNA repair"/>
    <property type="evidence" value="ECO:0007669"/>
    <property type="project" value="InterPro"/>
</dbReference>
<dbReference type="PANTHER" id="PTHR11076:SF33">
    <property type="entry name" value="DNA POLYMERASE KAPPA"/>
    <property type="match status" value="1"/>
</dbReference>
<dbReference type="Gene3D" id="3.30.1490.100">
    <property type="entry name" value="DNA polymerase, Y-family, little finger domain"/>
    <property type="match status" value="1"/>
</dbReference>
<dbReference type="PANTHER" id="PTHR11076">
    <property type="entry name" value="DNA REPAIR POLYMERASE UMUC / TRANSFERASE FAMILY MEMBER"/>
    <property type="match status" value="1"/>
</dbReference>
<evidence type="ECO:0000313" key="3">
    <source>
        <dbReference type="Proteomes" id="UP000323000"/>
    </source>
</evidence>
<gene>
    <name evidence="2" type="ORF">EZV62_011117</name>
</gene>
<evidence type="ECO:0000259" key="1">
    <source>
        <dbReference type="PROSITE" id="PS50173"/>
    </source>
</evidence>
<dbReference type="Proteomes" id="UP000323000">
    <property type="component" value="Chromosome 4"/>
</dbReference>
<dbReference type="OrthoDB" id="1747274at2759"/>
<evidence type="ECO:0000313" key="2">
    <source>
        <dbReference type="EMBL" id="TXG64123.1"/>
    </source>
</evidence>
<accession>A0A5C7I3L4</accession>
<dbReference type="InterPro" id="IPR036775">
    <property type="entry name" value="DNA_pol_Y-fam_lit_finger_sf"/>
</dbReference>
<organism evidence="2 3">
    <name type="scientific">Acer yangbiense</name>
    <dbReference type="NCBI Taxonomy" id="1000413"/>
    <lineage>
        <taxon>Eukaryota</taxon>
        <taxon>Viridiplantae</taxon>
        <taxon>Streptophyta</taxon>
        <taxon>Embryophyta</taxon>
        <taxon>Tracheophyta</taxon>
        <taxon>Spermatophyta</taxon>
        <taxon>Magnoliopsida</taxon>
        <taxon>eudicotyledons</taxon>
        <taxon>Gunneridae</taxon>
        <taxon>Pentapetalae</taxon>
        <taxon>rosids</taxon>
        <taxon>malvids</taxon>
        <taxon>Sapindales</taxon>
        <taxon>Sapindaceae</taxon>
        <taxon>Hippocastanoideae</taxon>
        <taxon>Acereae</taxon>
        <taxon>Acer</taxon>
    </lineage>
</organism>
<sequence>MKVTEELRICVYEETGLTCSAGVAANCLLAKVCSDINKPNGQFVLPNDRMAVITFVSSLPIRKVYMLFVAENFGQSYWGIGKVTEHILRDVFGINTCEELLQKGSFLCALFSHSTAAQIAEMLSADMQKEGLHGRTLTLKLKTASFEVLS</sequence>
<dbReference type="InterPro" id="IPR001126">
    <property type="entry name" value="UmuC"/>
</dbReference>
<dbReference type="Gene3D" id="3.30.70.270">
    <property type="match status" value="1"/>
</dbReference>
<dbReference type="SUPFAM" id="SSF56672">
    <property type="entry name" value="DNA/RNA polymerases"/>
    <property type="match status" value="1"/>
</dbReference>
<dbReference type="GO" id="GO:0003684">
    <property type="term" value="F:damaged DNA binding"/>
    <property type="evidence" value="ECO:0007669"/>
    <property type="project" value="InterPro"/>
</dbReference>
<dbReference type="InterPro" id="IPR043502">
    <property type="entry name" value="DNA/RNA_pol_sf"/>
</dbReference>
<dbReference type="GO" id="GO:0042276">
    <property type="term" value="P:error-prone translesion synthesis"/>
    <property type="evidence" value="ECO:0007669"/>
    <property type="project" value="TreeGrafter"/>
</dbReference>
<dbReference type="Pfam" id="PF00817">
    <property type="entry name" value="IMS"/>
    <property type="match status" value="1"/>
</dbReference>
<keyword evidence="3" id="KW-1185">Reference proteome</keyword>
<feature type="domain" description="UmuC" evidence="1">
    <location>
        <begin position="1"/>
        <end position="68"/>
    </location>
</feature>
<dbReference type="PROSITE" id="PS50173">
    <property type="entry name" value="UMUC"/>
    <property type="match status" value="1"/>
</dbReference>
<name>A0A5C7I3L4_9ROSI</name>